<dbReference type="NCBIfam" id="TIGR01396">
    <property type="entry name" value="FlgB"/>
    <property type="match status" value="1"/>
</dbReference>
<keyword evidence="4 6" id="KW-0975">Bacterial flagellum</keyword>
<dbReference type="EMBL" id="JAEAGR010000016">
    <property type="protein sequence ID" value="MBH1941980.1"/>
    <property type="molecule type" value="Genomic_DNA"/>
</dbReference>
<reference evidence="8" key="1">
    <citation type="submission" date="2020-12" db="EMBL/GenBank/DDBJ databases">
        <title>M. sibirica DSM 26468T genome.</title>
        <authorList>
            <person name="Thieme N."/>
            <person name="Rettenmaier R."/>
            <person name="Zverlov V."/>
            <person name="Liebl W."/>
        </authorList>
    </citation>
    <scope>NUCLEOTIDE SEQUENCE</scope>
    <source>
        <strain evidence="8">DSM 26468</strain>
    </source>
</reference>
<dbReference type="PANTHER" id="PTHR30435:SF12">
    <property type="entry name" value="FLAGELLAR BASAL BODY ROD PROTEIN FLGB"/>
    <property type="match status" value="1"/>
</dbReference>
<keyword evidence="8" id="KW-0282">Flagellum</keyword>
<dbReference type="PIRSF" id="PIRSF002889">
    <property type="entry name" value="Rod_FlgB"/>
    <property type="match status" value="1"/>
</dbReference>
<comment type="caution">
    <text evidence="8">The sequence shown here is derived from an EMBL/GenBank/DDBJ whole genome shotgun (WGS) entry which is preliminary data.</text>
</comment>
<evidence type="ECO:0000256" key="3">
    <source>
        <dbReference type="ARBA" id="ARBA00014376"/>
    </source>
</evidence>
<accession>A0A8J7KX22</accession>
<sequence>MIGSNAFNYINVLDKAADASWKRNEVIANNIANVDTPGYKRKDVQFESYLMSALIGDNSLDKRVASARLDSLNARIYTDNANLSYRMDGNNVDIDTESANLAQNQVRYYTLLDSMTQEFNRIKLVLQSR</sequence>
<dbReference type="GO" id="GO:0071978">
    <property type="term" value="P:bacterial-type flagellum-dependent swarming motility"/>
    <property type="evidence" value="ECO:0007669"/>
    <property type="project" value="TreeGrafter"/>
</dbReference>
<evidence type="ECO:0000256" key="6">
    <source>
        <dbReference type="PIRNR" id="PIRNR002889"/>
    </source>
</evidence>
<dbReference type="PANTHER" id="PTHR30435">
    <property type="entry name" value="FLAGELLAR PROTEIN"/>
    <property type="match status" value="1"/>
</dbReference>
<proteinExistence type="inferred from homology"/>
<feature type="domain" description="Flagellar basal body rod protein N-terminal" evidence="7">
    <location>
        <begin position="22"/>
        <end position="40"/>
    </location>
</feature>
<keyword evidence="9" id="KW-1185">Reference proteome</keyword>
<evidence type="ECO:0000256" key="5">
    <source>
        <dbReference type="ARBA" id="ARBA00024934"/>
    </source>
</evidence>
<dbReference type="Pfam" id="PF00460">
    <property type="entry name" value="Flg_bb_rod"/>
    <property type="match status" value="1"/>
</dbReference>
<keyword evidence="8" id="KW-0969">Cilium</keyword>
<comment type="similarity">
    <text evidence="2 6">Belongs to the flagella basal body rod proteins family.</text>
</comment>
<dbReference type="InterPro" id="IPR006300">
    <property type="entry name" value="FlgB"/>
</dbReference>
<organism evidence="8 9">
    <name type="scientific">Mobilitalea sibirica</name>
    <dbReference type="NCBI Taxonomy" id="1462919"/>
    <lineage>
        <taxon>Bacteria</taxon>
        <taxon>Bacillati</taxon>
        <taxon>Bacillota</taxon>
        <taxon>Clostridia</taxon>
        <taxon>Lachnospirales</taxon>
        <taxon>Lachnospiraceae</taxon>
        <taxon>Mobilitalea</taxon>
    </lineage>
</organism>
<dbReference type="RefSeq" id="WP_197662227.1">
    <property type="nucleotide sequence ID" value="NZ_JAEAGR010000016.1"/>
</dbReference>
<evidence type="ECO:0000313" key="8">
    <source>
        <dbReference type="EMBL" id="MBH1941980.1"/>
    </source>
</evidence>
<dbReference type="GO" id="GO:0030694">
    <property type="term" value="C:bacterial-type flagellum basal body, rod"/>
    <property type="evidence" value="ECO:0007669"/>
    <property type="project" value="InterPro"/>
</dbReference>
<gene>
    <name evidence="8" type="primary">flgB</name>
    <name evidence="8" type="ORF">I5677_13850</name>
</gene>
<name>A0A8J7KX22_9FIRM</name>
<evidence type="ECO:0000256" key="2">
    <source>
        <dbReference type="ARBA" id="ARBA00009677"/>
    </source>
</evidence>
<comment type="function">
    <text evidence="5 6">Structural component of flagellum, the bacterial motility apparatus. Part of the rod structure of flagellar basal body.</text>
</comment>
<comment type="subcellular location">
    <subcellularLocation>
        <location evidence="1 6">Bacterial flagellum basal body</location>
    </subcellularLocation>
</comment>
<protein>
    <recommendedName>
        <fullName evidence="3 6">Flagellar basal body rod protein FlgB</fullName>
    </recommendedName>
</protein>
<dbReference type="InterPro" id="IPR001444">
    <property type="entry name" value="Flag_bb_rod_N"/>
</dbReference>
<evidence type="ECO:0000256" key="1">
    <source>
        <dbReference type="ARBA" id="ARBA00004117"/>
    </source>
</evidence>
<dbReference type="AlphaFoldDB" id="A0A8J7KX22"/>
<keyword evidence="8" id="KW-0966">Cell projection</keyword>
<dbReference type="InterPro" id="IPR019776">
    <property type="entry name" value="Flagellar_basal_body_rod_CS"/>
</dbReference>
<dbReference type="PROSITE" id="PS00588">
    <property type="entry name" value="FLAGELLA_BB_ROD"/>
    <property type="match status" value="1"/>
</dbReference>
<comment type="subunit">
    <text evidence="6">The basal body constitutes a major portion of the flagellar organelle and consists of a number of rings mounted on a central rod.</text>
</comment>
<dbReference type="Proteomes" id="UP000623269">
    <property type="component" value="Unassembled WGS sequence"/>
</dbReference>
<evidence type="ECO:0000259" key="7">
    <source>
        <dbReference type="Pfam" id="PF00460"/>
    </source>
</evidence>
<evidence type="ECO:0000256" key="4">
    <source>
        <dbReference type="ARBA" id="ARBA00023143"/>
    </source>
</evidence>
<evidence type="ECO:0000313" key="9">
    <source>
        <dbReference type="Proteomes" id="UP000623269"/>
    </source>
</evidence>